<dbReference type="InterPro" id="IPR023631">
    <property type="entry name" value="Amidase_dom"/>
</dbReference>
<dbReference type="Pfam" id="PF01425">
    <property type="entry name" value="Amidase"/>
    <property type="match status" value="1"/>
</dbReference>
<dbReference type="SUPFAM" id="SSF75304">
    <property type="entry name" value="Amidase signature (AS) enzymes"/>
    <property type="match status" value="1"/>
</dbReference>
<dbReference type="InterPro" id="IPR000120">
    <property type="entry name" value="Amidase"/>
</dbReference>
<dbReference type="KEGG" id="sct:SCAT_3582"/>
<dbReference type="Proteomes" id="UP000007842">
    <property type="component" value="Chromosome"/>
</dbReference>
<evidence type="ECO:0000256" key="1">
    <source>
        <dbReference type="ARBA" id="ARBA00009199"/>
    </source>
</evidence>
<sequence length="469" mass="49155">MDTQLWQMSATALAAAVTAGDVAATEVVEAHLARIDEVNPAVNAVTGLLADRARQAAKETDRRRAAGERLGPLAGVPFTVKDNIHVAGSPTTQGVPAFKELIAPADSPPVDRLRAAGAIPIARTNMPDMGMRGMHTRSGTHGDTVNPWNPALTPGGTSGGDAVAVATGLAPLGLANDWEGSNRIPAQFCGVTGMRPSYGRYASDNRLAGREPQLSSMLFPVDGPLARTVADLRAVHGVLAGADPRDPRTVPAPAFGPAPQAPVRVGVAADPGGLGVHPDVRAAVEAAARALADAGHPVEEVTLPHFEEAWDAYARLVMTDYSLTWEVVRTLMPEDGCRFLEMSMERKPPVDLAGYVKLTGVRLGAQRAWAAFQREYPLVLGPVFTEPPVEPGLESRGPAELDRVWTAQRLCSVTTFLGIPAVAVPTGVVAGVPQGVQVIGPAHREDLCLDAAGEIEARLGTLTPIDPRG</sequence>
<protein>
    <submittedName>
        <fullName evidence="3">Indoleacetamide hydrolase</fullName>
    </submittedName>
</protein>
<dbReference type="eggNOG" id="COG0154">
    <property type="taxonomic scope" value="Bacteria"/>
</dbReference>
<dbReference type="OrthoDB" id="182039at2"/>
<dbReference type="PANTHER" id="PTHR11895">
    <property type="entry name" value="TRANSAMIDASE"/>
    <property type="match status" value="1"/>
</dbReference>
<dbReference type="AlphaFoldDB" id="F8K3X8"/>
<evidence type="ECO:0000313" key="3">
    <source>
        <dbReference type="EMBL" id="AEW95944.1"/>
    </source>
</evidence>
<gene>
    <name evidence="3" type="ordered locus">SCATT_35730</name>
</gene>
<evidence type="ECO:0000313" key="4">
    <source>
        <dbReference type="Proteomes" id="UP000007842"/>
    </source>
</evidence>
<dbReference type="EMBL" id="CP003219">
    <property type="protein sequence ID" value="AEW95944.1"/>
    <property type="molecule type" value="Genomic_DNA"/>
</dbReference>
<keyword evidence="3" id="KW-0378">Hydrolase</keyword>
<evidence type="ECO:0000259" key="2">
    <source>
        <dbReference type="Pfam" id="PF01425"/>
    </source>
</evidence>
<feature type="domain" description="Amidase" evidence="2">
    <location>
        <begin position="26"/>
        <end position="449"/>
    </location>
</feature>
<dbReference type="PANTHER" id="PTHR11895:SF7">
    <property type="entry name" value="GLUTAMYL-TRNA(GLN) AMIDOTRANSFERASE SUBUNIT A, MITOCHONDRIAL"/>
    <property type="match status" value="1"/>
</dbReference>
<dbReference type="PATRIC" id="fig|1003195.11.peg.5046"/>
<dbReference type="RefSeq" id="WP_014144303.1">
    <property type="nucleotide sequence ID" value="NC_016111.1"/>
</dbReference>
<accession>G8WX39</accession>
<organism evidence="3 4">
    <name type="scientific">Streptantibioticus cattleyicolor (strain ATCC 35852 / DSM 46488 / JCM 4925 / NBRC 14057 / NRRL 8057)</name>
    <name type="common">Streptomyces cattleya</name>
    <dbReference type="NCBI Taxonomy" id="1003195"/>
    <lineage>
        <taxon>Bacteria</taxon>
        <taxon>Bacillati</taxon>
        <taxon>Actinomycetota</taxon>
        <taxon>Actinomycetes</taxon>
        <taxon>Kitasatosporales</taxon>
        <taxon>Streptomycetaceae</taxon>
        <taxon>Streptantibioticus</taxon>
    </lineage>
</organism>
<keyword evidence="4" id="KW-1185">Reference proteome</keyword>
<dbReference type="HOGENOM" id="CLU_009600_0_4_11"/>
<reference evidence="4" key="1">
    <citation type="submission" date="2011-12" db="EMBL/GenBank/DDBJ databases">
        <title>Complete genome sequence of Streptomyces cattleya strain DSM 46488.</title>
        <authorList>
            <person name="Ou H.-Y."/>
            <person name="Li P."/>
            <person name="Zhao C."/>
            <person name="O'Hagan D."/>
            <person name="Deng Z."/>
        </authorList>
    </citation>
    <scope>NUCLEOTIDE SEQUENCE [LARGE SCALE GENOMIC DNA]</scope>
    <source>
        <strain evidence="4">ATCC 35852 / DSM 46488 / JCM 4925 / NBRC 14057 / NRRL 8057</strain>
    </source>
</reference>
<name>F8K3X8_STREN</name>
<dbReference type="KEGG" id="scy:SCATT_35730"/>
<dbReference type="Gene3D" id="3.90.1300.10">
    <property type="entry name" value="Amidase signature (AS) domain"/>
    <property type="match status" value="1"/>
</dbReference>
<dbReference type="NCBIfam" id="NF005687">
    <property type="entry name" value="PRK07487.1"/>
    <property type="match status" value="1"/>
</dbReference>
<comment type="similarity">
    <text evidence="1">Belongs to the amidase family.</text>
</comment>
<proteinExistence type="inferred from homology"/>
<dbReference type="InterPro" id="IPR036928">
    <property type="entry name" value="AS_sf"/>
</dbReference>
<dbReference type="GO" id="GO:0016787">
    <property type="term" value="F:hydrolase activity"/>
    <property type="evidence" value="ECO:0007669"/>
    <property type="project" value="UniProtKB-KW"/>
</dbReference>
<dbReference type="STRING" id="1003195.SCATT_35730"/>
<accession>F8K3X8</accession>